<protein>
    <submittedName>
        <fullName evidence="5">Serine/threonine-protein kinase PknB</fullName>
        <ecNumber evidence="5">2.7.11.1</ecNumber>
    </submittedName>
</protein>
<dbReference type="SMART" id="SM00065">
    <property type="entry name" value="GAF"/>
    <property type="match status" value="1"/>
</dbReference>
<keyword evidence="5" id="KW-0808">Transferase</keyword>
<feature type="domain" description="GGDEF" evidence="4">
    <location>
        <begin position="1550"/>
        <end position="1681"/>
    </location>
</feature>
<reference evidence="5 6" key="1">
    <citation type="submission" date="2016-04" db="EMBL/GenBank/DDBJ databases">
        <title>Genome sequence of Clostridium magnum DSM 2767.</title>
        <authorList>
            <person name="Poehlein A."/>
            <person name="Uhlig R."/>
            <person name="Fischer R."/>
            <person name="Bahl H."/>
            <person name="Daniel R."/>
        </authorList>
    </citation>
    <scope>NUCLEOTIDE SEQUENCE [LARGE SCALE GENOMIC DNA]</scope>
    <source>
        <strain evidence="5 6">DSM 2767</strain>
    </source>
</reference>
<evidence type="ECO:0000259" key="3">
    <source>
        <dbReference type="PROSITE" id="PS50011"/>
    </source>
</evidence>
<dbReference type="GO" id="GO:0004674">
    <property type="term" value="F:protein serine/threonine kinase activity"/>
    <property type="evidence" value="ECO:0007669"/>
    <property type="project" value="UniProtKB-EC"/>
</dbReference>
<dbReference type="GO" id="GO:0005524">
    <property type="term" value="F:ATP binding"/>
    <property type="evidence" value="ECO:0007669"/>
    <property type="project" value="InterPro"/>
</dbReference>
<gene>
    <name evidence="5" type="primary">pknB</name>
    <name evidence="5" type="ORF">CLMAG_56110</name>
</gene>
<dbReference type="SUPFAM" id="SSF55073">
    <property type="entry name" value="Nucleotide cyclase"/>
    <property type="match status" value="1"/>
</dbReference>
<dbReference type="Pfam" id="PF00069">
    <property type="entry name" value="Pkinase"/>
    <property type="match status" value="1"/>
</dbReference>
<dbReference type="Pfam" id="PF00990">
    <property type="entry name" value="GGDEF"/>
    <property type="match status" value="1"/>
</dbReference>
<evidence type="ECO:0000259" key="4">
    <source>
        <dbReference type="PROSITE" id="PS50887"/>
    </source>
</evidence>
<dbReference type="SUPFAM" id="SSF52540">
    <property type="entry name" value="P-loop containing nucleoside triphosphate hydrolases"/>
    <property type="match status" value="1"/>
</dbReference>
<keyword evidence="5" id="KW-0418">Kinase</keyword>
<dbReference type="Pfam" id="PF01590">
    <property type="entry name" value="GAF"/>
    <property type="match status" value="1"/>
</dbReference>
<dbReference type="STRING" id="1121326.CLMAG_56110"/>
<keyword evidence="6" id="KW-1185">Reference proteome</keyword>
<dbReference type="InterPro" id="IPR029787">
    <property type="entry name" value="Nucleotide_cyclase"/>
</dbReference>
<evidence type="ECO:0000313" key="5">
    <source>
        <dbReference type="EMBL" id="KZL89125.1"/>
    </source>
</evidence>
<dbReference type="Gene3D" id="1.10.510.10">
    <property type="entry name" value="Transferase(Phosphotransferase) domain 1"/>
    <property type="match status" value="1"/>
</dbReference>
<dbReference type="Proteomes" id="UP000076603">
    <property type="component" value="Unassembled WGS sequence"/>
</dbReference>
<keyword evidence="2" id="KW-0175">Coiled coil</keyword>
<dbReference type="InterPro" id="IPR029016">
    <property type="entry name" value="GAF-like_dom_sf"/>
</dbReference>
<accession>A0A162QXW7</accession>
<dbReference type="GO" id="GO:0016020">
    <property type="term" value="C:membrane"/>
    <property type="evidence" value="ECO:0007669"/>
    <property type="project" value="UniProtKB-SubCell"/>
</dbReference>
<dbReference type="Gene3D" id="3.30.70.270">
    <property type="match status" value="1"/>
</dbReference>
<dbReference type="CDD" id="cd01949">
    <property type="entry name" value="GGDEF"/>
    <property type="match status" value="1"/>
</dbReference>
<dbReference type="PROSITE" id="PS50011">
    <property type="entry name" value="PROTEIN_KINASE_DOM"/>
    <property type="match status" value="1"/>
</dbReference>
<dbReference type="PANTHER" id="PTHR43642:SF1">
    <property type="entry name" value="HYBRID SIGNAL TRANSDUCTION HISTIDINE KINASE G"/>
    <property type="match status" value="1"/>
</dbReference>
<dbReference type="FunFam" id="3.30.70.270:FF:000001">
    <property type="entry name" value="Diguanylate cyclase domain protein"/>
    <property type="match status" value="1"/>
</dbReference>
<dbReference type="InterPro" id="IPR003018">
    <property type="entry name" value="GAF"/>
</dbReference>
<comment type="subcellular location">
    <subcellularLocation>
        <location evidence="1">Membrane</location>
        <topology evidence="1">Single-pass membrane protein</topology>
    </subcellularLocation>
</comment>
<sequence>MVNIPGYNLGEKIYEGNKTIVYSGVRLNDSKPVLLKLLCVEYPNLYDVIKLKNEYELNQKIHSNNIVKIYDMENYEKTPVLILENFDGKLFREILNKFKKFSLMDFLIIAIKLSQALIDIYNSNIIHKAINPHNIIINMETKTVKLTGFGNASLFSQELSTIDVITDLETTLEYISPEQTGKMKRKIDYRTDFYSLGIIFYEMLTGFLPFQAKDKLAVVHCHLAVKPISPYENDPNIPKIISDIVMKLMEKMPENRYQSAIGLKVDLQKCKELLENTGSVEYFKIGEKDFSESFKIPDKLYGREKEIETLKSAFQRINKNLREVVMVTGYSGVGKSQLVNTVRRSIKKQLGYFISGKFDQFEHDIPYSALIHSFKDLVQQILGESKEQIEVWKNKLLDSLGSNGQIIINVIPEVEFIIGKQTEVIEVSAEETKNRFFKVFKDFVKTFCEAQHPLIIFLDDLQWADLSCLKLIEILISDSQINNLLFIGAYRDNEVHEKHPLKFTLDKIQSENIVVNTIFLKPLELINIKQLVEGTFHCSLKEANLLSELSHQKTGGNPFFLSQFLYSLYTEQLIKFNKKEWKWQWNLESIKKSQITDNVVELISNRISKFPQNTIETLKLASCIGNQFDLDTLSIICERDLRDTYSDICTALKEGMILPLDNSSSGGYTFLHDRIQQAAYSLIEEKNRKEIHVKIGRLMISGTDLEKDRRKVLDIVNQLNLGIELIHNPSEKEQIAKLELIAGKMAKKSTAYDTAYKYLCVGIMLMDNYGWENSYELTHSLYVEAAQIACLNGEYNAVEQYIEIALNNSKNVIDKVKLYEIKIIAYTAQNKKSEVLDTALFVLKLLGMKFPKNPRLSDVLISLVKTKFMLIGKEPSDLLELPEMTDLFLSAALRIMVRMGMSTYMLNPNLFLLITLKAVRLYIRHGNLDSSSIGYAAYGMLLCGIGDINSGYKFGQLSLKLLDKFDGKEYKAQTLVLYNSFISSWKLSAKSTLSEFIKAYSIGLETGNLNYACSAACLYSIYAYYSGQNLMDLEKKMCEYNNFMDNIKNKEALTTQSIYHQSVLNLIGRSNNTYSLKGKAYDEDQMIPIHLETKDINNLCDVYINKSILSYLFGEYDEALKNSILAEKYLDGVSGTLSIPVFYFYNSLIMISSFDECQTLSRRNEILNKVSANQRKMKKWSKHAKSNFLHKLYLVEAEKEKVLGKTLKAIDFYEKSIELAAYSGYIQEEALANELSAKLYLHLGNKRVAKVYMEQAVYCYILWGATSKVNHLKVLYPQLLGFHKNDDTSIKNMTVNLENKTDKGSMVLDTATIIKATHTISSEIKLEELLKKLVYIVLENAGAQKVCYLIKNEEKYVIQAEGNIDGNKIEVMKETDIENNESLPKKIIYYVGRSGDSVILNDASTSEKYKNDPYITAKKPKSIMCIPVISKGNLLGILYLENSLIEGIFNNERIEILKIISSQLAISMENAVLYANLEHSEKQLRKHYDELEELVEERTAKLKEEIAERKKAEKLLEEMANHDTLTGLPNRKLFYSQLKNSLQLAKDNNFSLAILFIDLDGFKTINDTFGHDSGDIVLKFVSKRLLSVVREGDVVSRFGGDEFIIVMKNLYNTNIISDVCQNIINEVGKKTILGENEGYVSASIGVSIFPDHGDSMEELIKKADAAMYIAKKSGKNKVVFS</sequence>
<evidence type="ECO:0000256" key="1">
    <source>
        <dbReference type="ARBA" id="ARBA00004167"/>
    </source>
</evidence>
<evidence type="ECO:0000313" key="6">
    <source>
        <dbReference type="Proteomes" id="UP000076603"/>
    </source>
</evidence>
<feature type="domain" description="Protein kinase" evidence="3">
    <location>
        <begin position="7"/>
        <end position="274"/>
    </location>
</feature>
<dbReference type="InterPro" id="IPR041664">
    <property type="entry name" value="AAA_16"/>
</dbReference>
<dbReference type="SMART" id="SM00267">
    <property type="entry name" value="GGDEF"/>
    <property type="match status" value="1"/>
</dbReference>
<dbReference type="EC" id="2.7.11.1" evidence="5"/>
<dbReference type="PANTHER" id="PTHR43642">
    <property type="entry name" value="HYBRID SIGNAL TRANSDUCTION HISTIDINE KINASE G"/>
    <property type="match status" value="1"/>
</dbReference>
<feature type="coiled-coil region" evidence="2">
    <location>
        <begin position="1474"/>
        <end position="1522"/>
    </location>
</feature>
<organism evidence="5 6">
    <name type="scientific">Clostridium magnum DSM 2767</name>
    <dbReference type="NCBI Taxonomy" id="1121326"/>
    <lineage>
        <taxon>Bacteria</taxon>
        <taxon>Bacillati</taxon>
        <taxon>Bacillota</taxon>
        <taxon>Clostridia</taxon>
        <taxon>Eubacteriales</taxon>
        <taxon>Clostridiaceae</taxon>
        <taxon>Clostridium</taxon>
    </lineage>
</organism>
<dbReference type="InterPro" id="IPR000160">
    <property type="entry name" value="GGDEF_dom"/>
</dbReference>
<dbReference type="SMART" id="SM00220">
    <property type="entry name" value="S_TKc"/>
    <property type="match status" value="1"/>
</dbReference>
<name>A0A162QXW7_9CLOT</name>
<dbReference type="CDD" id="cd14014">
    <property type="entry name" value="STKc_PknB_like"/>
    <property type="match status" value="1"/>
</dbReference>
<dbReference type="Gene3D" id="3.30.450.40">
    <property type="match status" value="1"/>
</dbReference>
<dbReference type="InterPro" id="IPR043128">
    <property type="entry name" value="Rev_trsase/Diguanyl_cyclase"/>
</dbReference>
<dbReference type="RefSeq" id="WP_066630089.1">
    <property type="nucleotide sequence ID" value="NZ_FQXL01000011.1"/>
</dbReference>
<comment type="caution">
    <text evidence="5">The sequence shown here is derived from an EMBL/GenBank/DDBJ whole genome shotgun (WGS) entry which is preliminary data.</text>
</comment>
<dbReference type="SUPFAM" id="SSF56112">
    <property type="entry name" value="Protein kinase-like (PK-like)"/>
    <property type="match status" value="1"/>
</dbReference>
<dbReference type="PROSITE" id="PS50887">
    <property type="entry name" value="GGDEF"/>
    <property type="match status" value="1"/>
</dbReference>
<dbReference type="OrthoDB" id="9801841at2"/>
<dbReference type="Gene3D" id="3.40.50.300">
    <property type="entry name" value="P-loop containing nucleotide triphosphate hydrolases"/>
    <property type="match status" value="1"/>
</dbReference>
<dbReference type="InterPro" id="IPR011009">
    <property type="entry name" value="Kinase-like_dom_sf"/>
</dbReference>
<dbReference type="EMBL" id="LWAE01000011">
    <property type="protein sequence ID" value="KZL89125.1"/>
    <property type="molecule type" value="Genomic_DNA"/>
</dbReference>
<dbReference type="InterPro" id="IPR027417">
    <property type="entry name" value="P-loop_NTPase"/>
</dbReference>
<dbReference type="SUPFAM" id="SSF55781">
    <property type="entry name" value="GAF domain-like"/>
    <property type="match status" value="1"/>
</dbReference>
<proteinExistence type="predicted"/>
<dbReference type="Gene3D" id="3.30.200.20">
    <property type="entry name" value="Phosphorylase Kinase, domain 1"/>
    <property type="match status" value="1"/>
</dbReference>
<dbReference type="InterPro" id="IPR053159">
    <property type="entry name" value="Hybrid_Histidine_Kinase"/>
</dbReference>
<dbReference type="Pfam" id="PF13191">
    <property type="entry name" value="AAA_16"/>
    <property type="match status" value="1"/>
</dbReference>
<dbReference type="PATRIC" id="fig|1121326.3.peg.5671"/>
<dbReference type="NCBIfam" id="TIGR00254">
    <property type="entry name" value="GGDEF"/>
    <property type="match status" value="1"/>
</dbReference>
<evidence type="ECO:0000256" key="2">
    <source>
        <dbReference type="SAM" id="Coils"/>
    </source>
</evidence>
<dbReference type="InterPro" id="IPR000719">
    <property type="entry name" value="Prot_kinase_dom"/>
</dbReference>